<feature type="signal peptide" evidence="7">
    <location>
        <begin position="1"/>
        <end position="24"/>
    </location>
</feature>
<dbReference type="RefSeq" id="WP_197528978.1">
    <property type="nucleotide sequence ID" value="NZ_CP036278.1"/>
</dbReference>
<dbReference type="EMBL" id="CP036278">
    <property type="protein sequence ID" value="QDU55159.1"/>
    <property type="molecule type" value="Genomic_DNA"/>
</dbReference>
<dbReference type="PANTHER" id="PTHR33751">
    <property type="entry name" value="CBB3-TYPE CYTOCHROME C OXIDASE SUBUNIT FIXP"/>
    <property type="match status" value="1"/>
</dbReference>
<accession>A0A518AKA1</accession>
<sequence precursor="true">MFWRSSKSRLLAGFGLLASLALVAGCETSAPEFQPNGMAAADARLILEHQQQIAAVMLDLFGTPDDPQVPDGVELDLELLTMASGAAGYEGHIEDDDHLQRGLYRQHCATCHGVTGRGRGPAAGMMVPAPRDFTAGLFKWKSTYLKAKPTDDDLRDVLIRGIPGTAMPSFALLEDEKDQEEEDKRLDALVEYTKYLAIRGAFEQQLIATVGEQLDADFVEGTTDEPFDPATDEADQQIVDQLLTQIAADWRDAESQVVVPDPALMPGAERSEQAIADSIAAGQELYKSLRTKCTDCHGPAGKGMELKEMDVWNQQLADYQKETGVLEESIEFRQAQRHQSEAELVADRQLLVRRKRAADRQLYARKATAHDLTTGVFRGGSEPIDLFHRIHQGIAGTPMPGQGSPRPGVDGALSEQEIWQLVDYIQSISK</sequence>
<dbReference type="Pfam" id="PF00034">
    <property type="entry name" value="Cytochrom_C"/>
    <property type="match status" value="2"/>
</dbReference>
<evidence type="ECO:0000313" key="9">
    <source>
        <dbReference type="EMBL" id="QDU55159.1"/>
    </source>
</evidence>
<dbReference type="Gene3D" id="1.10.760.10">
    <property type="entry name" value="Cytochrome c-like domain"/>
    <property type="match status" value="2"/>
</dbReference>
<keyword evidence="3 6" id="KW-0479">Metal-binding</keyword>
<keyword evidence="7" id="KW-0732">Signal</keyword>
<dbReference type="InterPro" id="IPR036909">
    <property type="entry name" value="Cyt_c-like_dom_sf"/>
</dbReference>
<keyword evidence="1" id="KW-0813">Transport</keyword>
<dbReference type="GO" id="GO:0009055">
    <property type="term" value="F:electron transfer activity"/>
    <property type="evidence" value="ECO:0007669"/>
    <property type="project" value="InterPro"/>
</dbReference>
<feature type="domain" description="Cytochrome c" evidence="8">
    <location>
        <begin position="277"/>
        <end position="429"/>
    </location>
</feature>
<gene>
    <name evidence="9" type="ORF">Pan181_13450</name>
</gene>
<organism evidence="9 10">
    <name type="scientific">Aeoliella mucimassa</name>
    <dbReference type="NCBI Taxonomy" id="2527972"/>
    <lineage>
        <taxon>Bacteria</taxon>
        <taxon>Pseudomonadati</taxon>
        <taxon>Planctomycetota</taxon>
        <taxon>Planctomycetia</taxon>
        <taxon>Pirellulales</taxon>
        <taxon>Lacipirellulaceae</taxon>
        <taxon>Aeoliella</taxon>
    </lineage>
</organism>
<feature type="chain" id="PRO_5021913967" evidence="7">
    <location>
        <begin position="25"/>
        <end position="430"/>
    </location>
</feature>
<evidence type="ECO:0000256" key="1">
    <source>
        <dbReference type="ARBA" id="ARBA00022448"/>
    </source>
</evidence>
<keyword evidence="4" id="KW-0249">Electron transport</keyword>
<dbReference type="KEGG" id="amuc:Pan181_13450"/>
<dbReference type="InterPro" id="IPR050597">
    <property type="entry name" value="Cytochrome_c_Oxidase_Subunit"/>
</dbReference>
<dbReference type="AlphaFoldDB" id="A0A518AKA1"/>
<evidence type="ECO:0000256" key="4">
    <source>
        <dbReference type="ARBA" id="ARBA00022982"/>
    </source>
</evidence>
<name>A0A518AKA1_9BACT</name>
<keyword evidence="10" id="KW-1185">Reference proteome</keyword>
<evidence type="ECO:0000259" key="8">
    <source>
        <dbReference type="PROSITE" id="PS51007"/>
    </source>
</evidence>
<dbReference type="GO" id="GO:0020037">
    <property type="term" value="F:heme binding"/>
    <property type="evidence" value="ECO:0007669"/>
    <property type="project" value="InterPro"/>
</dbReference>
<dbReference type="Proteomes" id="UP000315750">
    <property type="component" value="Chromosome"/>
</dbReference>
<evidence type="ECO:0000256" key="7">
    <source>
        <dbReference type="SAM" id="SignalP"/>
    </source>
</evidence>
<dbReference type="PANTHER" id="PTHR33751:SF9">
    <property type="entry name" value="CYTOCHROME C4"/>
    <property type="match status" value="1"/>
</dbReference>
<protein>
    <submittedName>
        <fullName evidence="9">Cytochrome c</fullName>
    </submittedName>
</protein>
<evidence type="ECO:0000256" key="6">
    <source>
        <dbReference type="PROSITE-ProRule" id="PRU00433"/>
    </source>
</evidence>
<evidence type="ECO:0000256" key="5">
    <source>
        <dbReference type="ARBA" id="ARBA00023004"/>
    </source>
</evidence>
<reference evidence="9 10" key="1">
    <citation type="submission" date="2019-02" db="EMBL/GenBank/DDBJ databases">
        <title>Deep-cultivation of Planctomycetes and their phenomic and genomic characterization uncovers novel biology.</title>
        <authorList>
            <person name="Wiegand S."/>
            <person name="Jogler M."/>
            <person name="Boedeker C."/>
            <person name="Pinto D."/>
            <person name="Vollmers J."/>
            <person name="Rivas-Marin E."/>
            <person name="Kohn T."/>
            <person name="Peeters S.H."/>
            <person name="Heuer A."/>
            <person name="Rast P."/>
            <person name="Oberbeckmann S."/>
            <person name="Bunk B."/>
            <person name="Jeske O."/>
            <person name="Meyerdierks A."/>
            <person name="Storesund J.E."/>
            <person name="Kallscheuer N."/>
            <person name="Luecker S."/>
            <person name="Lage O.M."/>
            <person name="Pohl T."/>
            <person name="Merkel B.J."/>
            <person name="Hornburger P."/>
            <person name="Mueller R.-W."/>
            <person name="Bruemmer F."/>
            <person name="Labrenz M."/>
            <person name="Spormann A.M."/>
            <person name="Op den Camp H."/>
            <person name="Overmann J."/>
            <person name="Amann R."/>
            <person name="Jetten M.S.M."/>
            <person name="Mascher T."/>
            <person name="Medema M.H."/>
            <person name="Devos D.P."/>
            <person name="Kaster A.-K."/>
            <person name="Ovreas L."/>
            <person name="Rohde M."/>
            <person name="Galperin M.Y."/>
            <person name="Jogler C."/>
        </authorList>
    </citation>
    <scope>NUCLEOTIDE SEQUENCE [LARGE SCALE GENOMIC DNA]</scope>
    <source>
        <strain evidence="9 10">Pan181</strain>
    </source>
</reference>
<evidence type="ECO:0000256" key="2">
    <source>
        <dbReference type="ARBA" id="ARBA00022617"/>
    </source>
</evidence>
<proteinExistence type="predicted"/>
<dbReference type="SUPFAM" id="SSF46626">
    <property type="entry name" value="Cytochrome c"/>
    <property type="match status" value="2"/>
</dbReference>
<dbReference type="PROSITE" id="PS51257">
    <property type="entry name" value="PROKAR_LIPOPROTEIN"/>
    <property type="match status" value="1"/>
</dbReference>
<evidence type="ECO:0000313" key="10">
    <source>
        <dbReference type="Proteomes" id="UP000315750"/>
    </source>
</evidence>
<dbReference type="PROSITE" id="PS51007">
    <property type="entry name" value="CYTC"/>
    <property type="match status" value="2"/>
</dbReference>
<feature type="domain" description="Cytochrome c" evidence="8">
    <location>
        <begin position="80"/>
        <end position="197"/>
    </location>
</feature>
<evidence type="ECO:0000256" key="3">
    <source>
        <dbReference type="ARBA" id="ARBA00022723"/>
    </source>
</evidence>
<keyword evidence="2 6" id="KW-0349">Heme</keyword>
<keyword evidence="5 6" id="KW-0408">Iron</keyword>
<dbReference type="InterPro" id="IPR009056">
    <property type="entry name" value="Cyt_c-like_dom"/>
</dbReference>
<dbReference type="GO" id="GO:0046872">
    <property type="term" value="F:metal ion binding"/>
    <property type="evidence" value="ECO:0007669"/>
    <property type="project" value="UniProtKB-KW"/>
</dbReference>